<dbReference type="Proteomes" id="UP000193083">
    <property type="component" value="Unassembled WGS sequence"/>
</dbReference>
<name>A0A1X7P9W2_9HYPH</name>
<accession>A0A1X7P9W2</accession>
<dbReference type="EMBL" id="FXBL01000004">
    <property type="protein sequence ID" value="SMH47853.1"/>
    <property type="molecule type" value="Genomic_DNA"/>
</dbReference>
<feature type="chain" id="PRO_5010875400" evidence="1">
    <location>
        <begin position="20"/>
        <end position="129"/>
    </location>
</feature>
<evidence type="ECO:0000256" key="1">
    <source>
        <dbReference type="SAM" id="SignalP"/>
    </source>
</evidence>
<proteinExistence type="predicted"/>
<protein>
    <submittedName>
        <fullName evidence="2">Uncharacterized protein</fullName>
    </submittedName>
</protein>
<keyword evidence="1" id="KW-0732">Signal</keyword>
<gene>
    <name evidence="2" type="ORF">SAMN02982922_3602</name>
</gene>
<dbReference type="AlphaFoldDB" id="A0A1X7P9W2"/>
<evidence type="ECO:0000313" key="3">
    <source>
        <dbReference type="Proteomes" id="UP000193083"/>
    </source>
</evidence>
<evidence type="ECO:0000313" key="2">
    <source>
        <dbReference type="EMBL" id="SMH47853.1"/>
    </source>
</evidence>
<reference evidence="2 3" key="1">
    <citation type="submission" date="2017-04" db="EMBL/GenBank/DDBJ databases">
        <authorList>
            <person name="Afonso C.L."/>
            <person name="Miller P.J."/>
            <person name="Scott M.A."/>
            <person name="Spackman E."/>
            <person name="Goraichik I."/>
            <person name="Dimitrov K.M."/>
            <person name="Suarez D.L."/>
            <person name="Swayne D.E."/>
        </authorList>
    </citation>
    <scope>NUCLEOTIDE SEQUENCE [LARGE SCALE GENOMIC DNA]</scope>
    <source>
        <strain evidence="2 3">B5P</strain>
    </source>
</reference>
<sequence>MKRALLAAALACAAWPAQATGELSCGGEGVGIDLLVGHMDVLSIARAVITIGGESWSTAPDIMPGTPITVGQGFEDDRMLAVDFTDENVNEIIARLRVVKAEEGDSRVAGGVFTFKGKGAFVVDCSELQ</sequence>
<keyword evidence="3" id="KW-1185">Reference proteome</keyword>
<organism evidence="2 3">
    <name type="scientific">Mesorhizobium australicum</name>
    <dbReference type="NCBI Taxonomy" id="536018"/>
    <lineage>
        <taxon>Bacteria</taxon>
        <taxon>Pseudomonadati</taxon>
        <taxon>Pseudomonadota</taxon>
        <taxon>Alphaproteobacteria</taxon>
        <taxon>Hyphomicrobiales</taxon>
        <taxon>Phyllobacteriaceae</taxon>
        <taxon>Mesorhizobium</taxon>
    </lineage>
</organism>
<dbReference type="OrthoDB" id="8085496at2"/>
<dbReference type="RefSeq" id="WP_085465408.1">
    <property type="nucleotide sequence ID" value="NZ_FXBL01000004.1"/>
</dbReference>
<feature type="signal peptide" evidence="1">
    <location>
        <begin position="1"/>
        <end position="19"/>
    </location>
</feature>